<comment type="caution">
    <text evidence="4">The sequence shown here is derived from an EMBL/GenBank/DDBJ whole genome shotgun (WGS) entry which is preliminary data.</text>
</comment>
<gene>
    <name evidence="4" type="ORF">F8388_014994</name>
    <name evidence="5" type="ORF">G4B88_003815</name>
</gene>
<keyword evidence="7" id="KW-1185">Reference proteome</keyword>
<feature type="compositionally biased region" description="Basic and acidic residues" evidence="3">
    <location>
        <begin position="79"/>
        <end position="88"/>
    </location>
</feature>
<evidence type="ECO:0008006" key="8">
    <source>
        <dbReference type="Google" id="ProtNLM"/>
    </source>
</evidence>
<evidence type="ECO:0000256" key="2">
    <source>
        <dbReference type="SAM" id="Coils"/>
    </source>
</evidence>
<protein>
    <recommendedName>
        <fullName evidence="8">Protein CHUP1, chloroplastic</fullName>
    </recommendedName>
</protein>
<dbReference type="EMBL" id="JAATIP010000365">
    <property type="protein sequence ID" value="KAF4350533.1"/>
    <property type="molecule type" value="Genomic_DNA"/>
</dbReference>
<evidence type="ECO:0000313" key="4">
    <source>
        <dbReference type="EMBL" id="KAF4350533.1"/>
    </source>
</evidence>
<sequence length="535" mass="59571">MKLLSDTTSSPHMSQTTTTTTTTTTTPSRLRAPSKFKDSPKPSRAKSVTPDANDNNSRPRRPLVLTKPKSGELGLGSQKGRELDESKLVGRLGNRPVVEQFSRPRRLRSSDVASSKKTEDFNNNNNNPDGKNKDLHDKLQMSDALIRDLQSQVLSLKTELDKAHGFNSELLSRNKKLAEELEAAEAKIASTSSPDQTKSVGKYQSPNFKDIQKLIANKLQRSVAKKETVQEASIVKKPSSPFPQPPPPPPPISPTPKVVDVARKTPSSMSVLPPPPPPPPMPSARTAPTTSQKAPAFLEFYHSLTKQEGKKNSPELRKSPNHKQTAISAHNSIVGEIQNRSSHLLAIKADIETKGEFINGLIAKVLDASYLDIEDVLKFVDWLDEQLSSLADERAVLKHFKWPERKADALREAAIEYRELKQLENEIASYKDDTDIPCAAALKKITSLLDKSEKSIQRLIKLRNSAIRSYKEFKIPTDWMLDSGIVSKIKQASMNLVKTFMKRVTMEVESDKELNQESLLLQGVNFAYRAHQVKP</sequence>
<dbReference type="PANTHER" id="PTHR31342">
    <property type="entry name" value="PROTEIN CHUP1, CHLOROPLASTIC"/>
    <property type="match status" value="1"/>
</dbReference>
<organism evidence="4 6">
    <name type="scientific">Cannabis sativa</name>
    <name type="common">Hemp</name>
    <name type="synonym">Marijuana</name>
    <dbReference type="NCBI Taxonomy" id="3483"/>
    <lineage>
        <taxon>Eukaryota</taxon>
        <taxon>Viridiplantae</taxon>
        <taxon>Streptophyta</taxon>
        <taxon>Embryophyta</taxon>
        <taxon>Tracheophyta</taxon>
        <taxon>Spermatophyta</taxon>
        <taxon>Magnoliopsida</taxon>
        <taxon>eudicotyledons</taxon>
        <taxon>Gunneridae</taxon>
        <taxon>Pentapetalae</taxon>
        <taxon>rosids</taxon>
        <taxon>fabids</taxon>
        <taxon>Rosales</taxon>
        <taxon>Cannabaceae</taxon>
        <taxon>Cannabis</taxon>
    </lineage>
</organism>
<dbReference type="PANTHER" id="PTHR31342:SF43">
    <property type="entry name" value="F11A17.16"/>
    <property type="match status" value="1"/>
</dbReference>
<evidence type="ECO:0000313" key="6">
    <source>
        <dbReference type="Proteomes" id="UP000525078"/>
    </source>
</evidence>
<dbReference type="AlphaFoldDB" id="A0A7J6DWK8"/>
<feature type="region of interest" description="Disordered" evidence="3">
    <location>
        <begin position="1"/>
        <end position="135"/>
    </location>
</feature>
<dbReference type="InterPro" id="IPR040265">
    <property type="entry name" value="CHUP1/IPGA1-like"/>
</dbReference>
<feature type="coiled-coil region" evidence="2">
    <location>
        <begin position="406"/>
        <end position="433"/>
    </location>
</feature>
<feature type="compositionally biased region" description="Pro residues" evidence="3">
    <location>
        <begin position="272"/>
        <end position="282"/>
    </location>
</feature>
<accession>A0A7J6DWK8</accession>
<dbReference type="Proteomes" id="UP000525078">
    <property type="component" value="Unassembled WGS sequence"/>
</dbReference>
<proteinExistence type="predicted"/>
<dbReference type="EMBL" id="JAATIQ010000197">
    <property type="protein sequence ID" value="KAF4371345.1"/>
    <property type="molecule type" value="Genomic_DNA"/>
</dbReference>
<evidence type="ECO:0000256" key="1">
    <source>
        <dbReference type="ARBA" id="ARBA00023054"/>
    </source>
</evidence>
<evidence type="ECO:0000313" key="7">
    <source>
        <dbReference type="Proteomes" id="UP000583929"/>
    </source>
</evidence>
<reference evidence="6 7" key="1">
    <citation type="journal article" date="2020" name="bioRxiv">
        <title>Sequence and annotation of 42 cannabis genomes reveals extensive copy number variation in cannabinoid synthesis and pathogen resistance genes.</title>
        <authorList>
            <person name="Mckernan K.J."/>
            <person name="Helbert Y."/>
            <person name="Kane L.T."/>
            <person name="Ebling H."/>
            <person name="Zhang L."/>
            <person name="Liu B."/>
            <person name="Eaton Z."/>
            <person name="Mclaughlin S."/>
            <person name="Kingan S."/>
            <person name="Baybayan P."/>
            <person name="Concepcion G."/>
            <person name="Jordan M."/>
            <person name="Riva A."/>
            <person name="Barbazuk W."/>
            <person name="Harkins T."/>
        </authorList>
    </citation>
    <scope>NUCLEOTIDE SEQUENCE [LARGE SCALE GENOMIC DNA]</scope>
    <source>
        <strain evidence="6 7">cv. Jamaican Lion 4</strain>
        <strain evidence="5">Father</strain>
        <strain evidence="4">Mother</strain>
        <tissue evidence="4">Leaf</tissue>
    </source>
</reference>
<feature type="compositionally biased region" description="Pro residues" evidence="3">
    <location>
        <begin position="240"/>
        <end position="254"/>
    </location>
</feature>
<feature type="compositionally biased region" description="Polar residues" evidence="3">
    <location>
        <begin position="1"/>
        <end position="15"/>
    </location>
</feature>
<dbReference type="GO" id="GO:0072699">
    <property type="term" value="P:protein localization to cortical microtubule cytoskeleton"/>
    <property type="evidence" value="ECO:0007669"/>
    <property type="project" value="TreeGrafter"/>
</dbReference>
<dbReference type="Proteomes" id="UP000583929">
    <property type="component" value="Unassembled WGS sequence"/>
</dbReference>
<evidence type="ECO:0000256" key="3">
    <source>
        <dbReference type="SAM" id="MobiDB-lite"/>
    </source>
</evidence>
<dbReference type="GO" id="GO:0055028">
    <property type="term" value="C:cortical microtubule"/>
    <property type="evidence" value="ECO:0007669"/>
    <property type="project" value="TreeGrafter"/>
</dbReference>
<feature type="region of interest" description="Disordered" evidence="3">
    <location>
        <begin position="230"/>
        <end position="291"/>
    </location>
</feature>
<feature type="compositionally biased region" description="Low complexity" evidence="3">
    <location>
        <begin position="16"/>
        <end position="26"/>
    </location>
</feature>
<keyword evidence="1 2" id="KW-0175">Coiled coil</keyword>
<evidence type="ECO:0000313" key="5">
    <source>
        <dbReference type="EMBL" id="KAF4371345.1"/>
    </source>
</evidence>
<name>A0A7J6DWK8_CANSA</name>